<comment type="caution">
    <text evidence="2">The sequence shown here is derived from an EMBL/GenBank/DDBJ whole genome shotgun (WGS) entry which is preliminary data.</text>
</comment>
<dbReference type="AlphaFoldDB" id="A0A9Q3Z8C9"/>
<evidence type="ECO:0000313" key="3">
    <source>
        <dbReference type="Proteomes" id="UP001108029"/>
    </source>
</evidence>
<dbReference type="Proteomes" id="UP001108029">
    <property type="component" value="Unassembled WGS sequence"/>
</dbReference>
<keyword evidence="3" id="KW-1185">Reference proteome</keyword>
<dbReference type="InterPro" id="IPR036426">
    <property type="entry name" value="Bulb-type_lectin_dom_sf"/>
</dbReference>
<feature type="domain" description="Bulb-type lectin" evidence="1">
    <location>
        <begin position="1"/>
        <end position="62"/>
    </location>
</feature>
<accession>A0A9Q3Z8C9</accession>
<reference evidence="2" key="1">
    <citation type="submission" date="2021-12" db="EMBL/GenBank/DDBJ databases">
        <authorList>
            <person name="Lee J.-H."/>
            <person name="Kim S.-B."/>
        </authorList>
    </citation>
    <scope>NUCLEOTIDE SEQUENCE</scope>
    <source>
        <strain evidence="2">NR30</strain>
    </source>
</reference>
<organism evidence="2 3">
    <name type="scientific">Streptomyces guryensis</name>
    <dbReference type="NCBI Taxonomy" id="2886947"/>
    <lineage>
        <taxon>Bacteria</taxon>
        <taxon>Bacillati</taxon>
        <taxon>Actinomycetota</taxon>
        <taxon>Actinomycetes</taxon>
        <taxon>Kitasatosporales</taxon>
        <taxon>Streptomycetaceae</taxon>
        <taxon>Streptomyces</taxon>
    </lineage>
</organism>
<dbReference type="InterPro" id="IPR001480">
    <property type="entry name" value="Bulb-type_lectin_dom"/>
</dbReference>
<protein>
    <recommendedName>
        <fullName evidence="1">Bulb-type lectin domain-containing protein</fullName>
    </recommendedName>
</protein>
<evidence type="ECO:0000259" key="1">
    <source>
        <dbReference type="PROSITE" id="PS50927"/>
    </source>
</evidence>
<dbReference type="PROSITE" id="PS50927">
    <property type="entry name" value="BULB_LECTIN"/>
    <property type="match status" value="1"/>
</dbReference>
<sequence length="62" mass="6665">MSTIKGKLHLVSYPQTAHTTGTALWATATSTHPNDTLFFQPDGNLVIYDSDGTVLWASGTNN</sequence>
<proteinExistence type="predicted"/>
<dbReference type="EMBL" id="JAJSBI010000007">
    <property type="protein sequence ID" value="MCD9875427.1"/>
    <property type="molecule type" value="Genomic_DNA"/>
</dbReference>
<evidence type="ECO:0000313" key="2">
    <source>
        <dbReference type="EMBL" id="MCD9875427.1"/>
    </source>
</evidence>
<dbReference type="Gene3D" id="2.90.10.10">
    <property type="entry name" value="Bulb-type lectin domain"/>
    <property type="match status" value="1"/>
</dbReference>
<gene>
    <name evidence="2" type="ORF">LJ657_17495</name>
</gene>
<name>A0A9Q3Z8C9_9ACTN</name>
<dbReference type="SUPFAM" id="SSF51110">
    <property type="entry name" value="alpha-D-mannose-specific plant lectins"/>
    <property type="match status" value="1"/>
</dbReference>
<dbReference type="RefSeq" id="WP_232649534.1">
    <property type="nucleotide sequence ID" value="NZ_JAJSBI010000007.1"/>
</dbReference>